<keyword evidence="1" id="KW-0812">Transmembrane</keyword>
<proteinExistence type="predicted"/>
<dbReference type="InterPro" id="IPR036680">
    <property type="entry name" value="SPOR-like_sf"/>
</dbReference>
<evidence type="ECO:0000313" key="4">
    <source>
        <dbReference type="Proteomes" id="UP000315498"/>
    </source>
</evidence>
<feature type="transmembrane region" description="Helical" evidence="1">
    <location>
        <begin position="6"/>
        <end position="24"/>
    </location>
</feature>
<dbReference type="EMBL" id="SHBG01000005">
    <property type="protein sequence ID" value="RZO25401.1"/>
    <property type="molecule type" value="Genomic_DNA"/>
</dbReference>
<sequence>MQTERIVGLLFFLGIIILFMFVYFPESSTVKDSKKLEMLAPNNEAKTNYGFEEFEISDFDFFVYRAHVLSSEDNANNLKEKVVNGGFPAFVESFGEKKNLYAVYVGPFLSEDDIVNNMELIQALSESKNGEISRWKL</sequence>
<evidence type="ECO:0000259" key="2">
    <source>
        <dbReference type="PROSITE" id="PS51724"/>
    </source>
</evidence>
<protein>
    <submittedName>
        <fullName evidence="3">SPOR domain-containing protein</fullName>
    </submittedName>
</protein>
<gene>
    <name evidence="3" type="ORF">EVA94_00990</name>
</gene>
<dbReference type="GO" id="GO:0042834">
    <property type="term" value="F:peptidoglycan binding"/>
    <property type="evidence" value="ECO:0007669"/>
    <property type="project" value="InterPro"/>
</dbReference>
<dbReference type="PROSITE" id="PS51724">
    <property type="entry name" value="SPOR"/>
    <property type="match status" value="1"/>
</dbReference>
<reference evidence="3 4" key="1">
    <citation type="submission" date="2019-02" db="EMBL/GenBank/DDBJ databases">
        <title>Prokaryotic population dynamics and viral predation in marine succession experiment using metagenomics: the confinement effect.</title>
        <authorList>
            <person name="Haro-Moreno J.M."/>
            <person name="Rodriguez-Valera F."/>
            <person name="Lopez-Perez M."/>
        </authorList>
    </citation>
    <scope>NUCLEOTIDE SEQUENCE [LARGE SCALE GENOMIC DNA]</scope>
    <source>
        <strain evidence="3">MED-G161</strain>
    </source>
</reference>
<dbReference type="Pfam" id="PF05036">
    <property type="entry name" value="SPOR"/>
    <property type="match status" value="1"/>
</dbReference>
<keyword evidence="1" id="KW-0472">Membrane</keyword>
<keyword evidence="1" id="KW-1133">Transmembrane helix</keyword>
<organism evidence="3 4">
    <name type="scientific">SAR86 cluster bacterium</name>
    <dbReference type="NCBI Taxonomy" id="2030880"/>
    <lineage>
        <taxon>Bacteria</taxon>
        <taxon>Pseudomonadati</taxon>
        <taxon>Pseudomonadota</taxon>
        <taxon>Gammaproteobacteria</taxon>
        <taxon>SAR86 cluster</taxon>
    </lineage>
</organism>
<dbReference type="AlphaFoldDB" id="A0A520MVZ6"/>
<name>A0A520MVZ6_9GAMM</name>
<dbReference type="Gene3D" id="3.30.70.1070">
    <property type="entry name" value="Sporulation related repeat"/>
    <property type="match status" value="1"/>
</dbReference>
<accession>A0A520MVZ6</accession>
<comment type="caution">
    <text evidence="3">The sequence shown here is derived from an EMBL/GenBank/DDBJ whole genome shotgun (WGS) entry which is preliminary data.</text>
</comment>
<dbReference type="SUPFAM" id="SSF110997">
    <property type="entry name" value="Sporulation related repeat"/>
    <property type="match status" value="1"/>
</dbReference>
<evidence type="ECO:0000256" key="1">
    <source>
        <dbReference type="SAM" id="Phobius"/>
    </source>
</evidence>
<dbReference type="Proteomes" id="UP000315498">
    <property type="component" value="Unassembled WGS sequence"/>
</dbReference>
<evidence type="ECO:0000313" key="3">
    <source>
        <dbReference type="EMBL" id="RZO25401.1"/>
    </source>
</evidence>
<feature type="domain" description="SPOR" evidence="2">
    <location>
        <begin position="56"/>
        <end position="137"/>
    </location>
</feature>
<dbReference type="InterPro" id="IPR007730">
    <property type="entry name" value="SPOR-like_dom"/>
</dbReference>